<feature type="domain" description="Fumarylacetoacetase-like C-terminal" evidence="3">
    <location>
        <begin position="100"/>
        <end position="274"/>
    </location>
</feature>
<dbReference type="GO" id="GO:0044281">
    <property type="term" value="P:small molecule metabolic process"/>
    <property type="evidence" value="ECO:0007669"/>
    <property type="project" value="UniProtKB-ARBA"/>
</dbReference>
<dbReference type="PATRIC" id="fig|1813736.3.peg.6309"/>
<protein>
    <recommendedName>
        <fullName evidence="3">Fumarylacetoacetase-like C-terminal domain-containing protein</fullName>
    </recommendedName>
</protein>
<dbReference type="InterPro" id="IPR036663">
    <property type="entry name" value="Fumarylacetoacetase_C_sf"/>
</dbReference>
<evidence type="ECO:0000256" key="1">
    <source>
        <dbReference type="ARBA" id="ARBA00010211"/>
    </source>
</evidence>
<dbReference type="AlphaFoldDB" id="A0A143PX24"/>
<accession>A0A143PX24</accession>
<dbReference type="PANTHER" id="PTHR42796">
    <property type="entry name" value="FUMARYLACETOACETATE HYDROLASE DOMAIN-CONTAINING PROTEIN 2A-RELATED"/>
    <property type="match status" value="1"/>
</dbReference>
<dbReference type="PANTHER" id="PTHR42796:SF7">
    <property type="entry name" value="2-DEHYDRO-3-DEOXY-D-ARABINONATE DEHYDRATASE"/>
    <property type="match status" value="1"/>
</dbReference>
<dbReference type="STRING" id="1855912.LuPra_06005"/>
<dbReference type="InterPro" id="IPR011234">
    <property type="entry name" value="Fumarylacetoacetase-like_C"/>
</dbReference>
<keyword evidence="2" id="KW-0479">Metal-binding</keyword>
<keyword evidence="5" id="KW-1185">Reference proteome</keyword>
<sequence>MLLYCTDIGLVLVTGGRSLRLADLTWDELLQDRAPLARLSAHAGTAQEVDGAIPQVLLAPIGSQDVWAAGVTYYRSRDARMDEARESGGSTFYDRVYEADRPELFFKSTAPRVVAPGGVVRVRRDSHWSVPEPELVLVINAAGAVVGYTIGNDMSARDIEGENPLYLPQAKVYDGSCSIGPAVLFTEDALPATTAIRLSIMRGGQLAFEGETTTGQIKRGFDELADWLCRESTFPVGCYLFTGTGIVPPDAFTLASGDEVAIAIDGIGTLTNTVG</sequence>
<evidence type="ECO:0000256" key="2">
    <source>
        <dbReference type="ARBA" id="ARBA00022723"/>
    </source>
</evidence>
<dbReference type="Gene3D" id="3.90.850.10">
    <property type="entry name" value="Fumarylacetoacetase-like, C-terminal domain"/>
    <property type="match status" value="1"/>
</dbReference>
<reference evidence="5" key="2">
    <citation type="submission" date="2016-04" db="EMBL/GenBank/DDBJ databases">
        <title>First Complete Genome Sequence of a Subdivision 6 Acidobacterium.</title>
        <authorList>
            <person name="Huang S."/>
            <person name="Vieira S."/>
            <person name="Bunk B."/>
            <person name="Riedel T."/>
            <person name="Sproeer C."/>
            <person name="Overmann J."/>
        </authorList>
    </citation>
    <scope>NUCLEOTIDE SEQUENCE [LARGE SCALE GENOMIC DNA]</scope>
    <source>
        <strain evidence="5">DSM 100886 HEG_-6_39</strain>
    </source>
</reference>
<dbReference type="Pfam" id="PF01557">
    <property type="entry name" value="FAA_hydrolase"/>
    <property type="match status" value="1"/>
</dbReference>
<dbReference type="RefSeq" id="WP_110174159.1">
    <property type="nucleotide sequence ID" value="NZ_CP015136.1"/>
</dbReference>
<evidence type="ECO:0000313" key="4">
    <source>
        <dbReference type="EMBL" id="AMY12723.1"/>
    </source>
</evidence>
<organism evidence="4 5">
    <name type="scientific">Luteitalea pratensis</name>
    <dbReference type="NCBI Taxonomy" id="1855912"/>
    <lineage>
        <taxon>Bacteria</taxon>
        <taxon>Pseudomonadati</taxon>
        <taxon>Acidobacteriota</taxon>
        <taxon>Vicinamibacteria</taxon>
        <taxon>Vicinamibacterales</taxon>
        <taxon>Vicinamibacteraceae</taxon>
        <taxon>Luteitalea</taxon>
    </lineage>
</organism>
<dbReference type="KEGG" id="abac:LuPra_06005"/>
<dbReference type="EMBL" id="CP015136">
    <property type="protein sequence ID" value="AMY12723.1"/>
    <property type="molecule type" value="Genomic_DNA"/>
</dbReference>
<dbReference type="SUPFAM" id="SSF56529">
    <property type="entry name" value="FAH"/>
    <property type="match status" value="1"/>
</dbReference>
<proteinExistence type="inferred from homology"/>
<dbReference type="Proteomes" id="UP000076079">
    <property type="component" value="Chromosome"/>
</dbReference>
<dbReference type="GO" id="GO:0003824">
    <property type="term" value="F:catalytic activity"/>
    <property type="evidence" value="ECO:0007669"/>
    <property type="project" value="InterPro"/>
</dbReference>
<reference evidence="4 5" key="1">
    <citation type="journal article" date="2016" name="Genome Announc.">
        <title>First Complete Genome Sequence of a Subdivision 6 Acidobacterium Strain.</title>
        <authorList>
            <person name="Huang S."/>
            <person name="Vieira S."/>
            <person name="Bunk B."/>
            <person name="Riedel T."/>
            <person name="Sproer C."/>
            <person name="Overmann J."/>
        </authorList>
    </citation>
    <scope>NUCLEOTIDE SEQUENCE [LARGE SCALE GENOMIC DNA]</scope>
    <source>
        <strain evidence="5">DSM 100886 HEG_-6_39</strain>
    </source>
</reference>
<name>A0A143PX24_LUTPR</name>
<dbReference type="OrthoDB" id="9779415at2"/>
<comment type="similarity">
    <text evidence="1">Belongs to the FAH family.</text>
</comment>
<gene>
    <name evidence="4" type="ORF">LuPra_06005</name>
</gene>
<dbReference type="GO" id="GO:0046872">
    <property type="term" value="F:metal ion binding"/>
    <property type="evidence" value="ECO:0007669"/>
    <property type="project" value="UniProtKB-KW"/>
</dbReference>
<evidence type="ECO:0000313" key="5">
    <source>
        <dbReference type="Proteomes" id="UP000076079"/>
    </source>
</evidence>
<dbReference type="InterPro" id="IPR051121">
    <property type="entry name" value="FAH"/>
</dbReference>
<evidence type="ECO:0000259" key="3">
    <source>
        <dbReference type="Pfam" id="PF01557"/>
    </source>
</evidence>